<reference evidence="2" key="2">
    <citation type="journal article" date="2023" name="IMA Fungus">
        <title>Comparative genomic study of the Penicillium genus elucidates a diverse pangenome and 15 lateral gene transfer events.</title>
        <authorList>
            <person name="Petersen C."/>
            <person name="Sorensen T."/>
            <person name="Nielsen M.R."/>
            <person name="Sondergaard T.E."/>
            <person name="Sorensen J.L."/>
            <person name="Fitzpatrick D.A."/>
            <person name="Frisvad J.C."/>
            <person name="Nielsen K.L."/>
        </authorList>
    </citation>
    <scope>NUCLEOTIDE SEQUENCE</scope>
    <source>
        <strain evidence="2">IBT 30069</strain>
    </source>
</reference>
<accession>A0A9W9FXN2</accession>
<feature type="region of interest" description="Disordered" evidence="1">
    <location>
        <begin position="1"/>
        <end position="157"/>
    </location>
</feature>
<protein>
    <submittedName>
        <fullName evidence="2">Uncharacterized protein</fullName>
    </submittedName>
</protein>
<evidence type="ECO:0000313" key="3">
    <source>
        <dbReference type="Proteomes" id="UP001149165"/>
    </source>
</evidence>
<name>A0A9W9FXN2_9EURO</name>
<feature type="compositionally biased region" description="Basic residues" evidence="1">
    <location>
        <begin position="24"/>
        <end position="40"/>
    </location>
</feature>
<evidence type="ECO:0000256" key="1">
    <source>
        <dbReference type="SAM" id="MobiDB-lite"/>
    </source>
</evidence>
<gene>
    <name evidence="2" type="ORF">N7456_004575</name>
</gene>
<sequence length="546" mass="65903">MPIEYVYSSDDSELSETDISLRGRNGHVRSRRRSVSRHQQRRPEVVKEYLAPAPQTRVYRSHSTGGNRRRERDNGPSVMIVNEQATRASGSGSGGAGGTAANSNKPKTRMQQKYYDESEEEEFEPVRKHSHSRHRAASGVSANVNVGSSRTPSPLHRDYELVMGQRILERSDMRQDMDIWKHQQEIERLERELEKHRDIPEPPREGKEIRRFREEEQLYEDEISERLRRLQRIERKSREEEGAKKAEKAWRLQHLEDAEREEETARKAEKSWRLRKLEETEKAEEAERKAERAWRMKKLEDAEREAAEKEEMKERIKKEKLEEIARQQEEDAERERLKKQFLEEERQKLFEAEEKRKKEMMLKAAAVEEWKIEQERMRQRQIEEAAKRDREFRERLRHDLGYDEEEIAHILNKKKRDEEKKEKEEKKKEKEEQEKKEKEKETKEVEERKTTWIKVHRKHLLPETLLAYNLPWDWDEHDSNYIIIKRWVTEDFQEELFGHTKRIREGKVIAETSHSQTELKVNDDRKDRMYLVRKKAPRHKIHLFAK</sequence>
<evidence type="ECO:0000313" key="2">
    <source>
        <dbReference type="EMBL" id="KAJ5107900.1"/>
    </source>
</evidence>
<dbReference type="Proteomes" id="UP001149165">
    <property type="component" value="Unassembled WGS sequence"/>
</dbReference>
<reference evidence="2" key="1">
    <citation type="submission" date="2022-11" db="EMBL/GenBank/DDBJ databases">
        <authorList>
            <person name="Petersen C."/>
        </authorList>
    </citation>
    <scope>NUCLEOTIDE SEQUENCE</scope>
    <source>
        <strain evidence="2">IBT 30069</strain>
    </source>
</reference>
<dbReference type="OrthoDB" id="6133115at2759"/>
<feature type="compositionally biased region" description="Low complexity" evidence="1">
    <location>
        <begin position="137"/>
        <end position="149"/>
    </location>
</feature>
<comment type="caution">
    <text evidence="2">The sequence shown here is derived from an EMBL/GenBank/DDBJ whole genome shotgun (WGS) entry which is preliminary data.</text>
</comment>
<feature type="region of interest" description="Disordered" evidence="1">
    <location>
        <begin position="192"/>
        <end position="213"/>
    </location>
</feature>
<keyword evidence="3" id="KW-1185">Reference proteome</keyword>
<dbReference type="AlphaFoldDB" id="A0A9W9FXN2"/>
<dbReference type="EMBL" id="JAPQKH010000003">
    <property type="protein sequence ID" value="KAJ5107900.1"/>
    <property type="molecule type" value="Genomic_DNA"/>
</dbReference>
<feature type="region of interest" description="Disordered" evidence="1">
    <location>
        <begin position="231"/>
        <end position="292"/>
    </location>
</feature>
<organism evidence="2 3">
    <name type="scientific">Penicillium angulare</name>
    <dbReference type="NCBI Taxonomy" id="116970"/>
    <lineage>
        <taxon>Eukaryota</taxon>
        <taxon>Fungi</taxon>
        <taxon>Dikarya</taxon>
        <taxon>Ascomycota</taxon>
        <taxon>Pezizomycotina</taxon>
        <taxon>Eurotiomycetes</taxon>
        <taxon>Eurotiomycetidae</taxon>
        <taxon>Eurotiales</taxon>
        <taxon>Aspergillaceae</taxon>
        <taxon>Penicillium</taxon>
    </lineage>
</organism>
<proteinExistence type="predicted"/>
<feature type="region of interest" description="Disordered" evidence="1">
    <location>
        <begin position="415"/>
        <end position="445"/>
    </location>
</feature>